<dbReference type="PANTHER" id="PTHR11926:SF1540">
    <property type="entry name" value="GLYCOSYLTRANSFERASE"/>
    <property type="match status" value="1"/>
</dbReference>
<organism evidence="3 4">
    <name type="scientific">Ziziphus jujuba</name>
    <name type="common">Chinese jujube</name>
    <name type="synonym">Ziziphus sativa</name>
    <dbReference type="NCBI Taxonomy" id="326968"/>
    <lineage>
        <taxon>Eukaryota</taxon>
        <taxon>Viridiplantae</taxon>
        <taxon>Streptophyta</taxon>
        <taxon>Embryophyta</taxon>
        <taxon>Tracheophyta</taxon>
        <taxon>Spermatophyta</taxon>
        <taxon>Magnoliopsida</taxon>
        <taxon>eudicotyledons</taxon>
        <taxon>Gunneridae</taxon>
        <taxon>Pentapetalae</taxon>
        <taxon>rosids</taxon>
        <taxon>fabids</taxon>
        <taxon>Rosales</taxon>
        <taxon>Rhamnaceae</taxon>
        <taxon>Paliureae</taxon>
        <taxon>Ziziphus</taxon>
    </lineage>
</organism>
<comment type="similarity">
    <text evidence="1">Belongs to the UDP-glycosyltransferase family.</text>
</comment>
<evidence type="ECO:0000313" key="3">
    <source>
        <dbReference type="Proteomes" id="UP001652623"/>
    </source>
</evidence>
<proteinExistence type="inferred from homology"/>
<dbReference type="PANTHER" id="PTHR11926">
    <property type="entry name" value="GLUCOSYL/GLUCURONOSYL TRANSFERASES"/>
    <property type="match status" value="1"/>
</dbReference>
<sequence length="476" mass="53742">MSIKSDLSTSQHTEMEKAKITHHQSHCLALAYPTQGHINPMLQFSKRLEQKGVKVTLVTTKSICKTIHFGCLTSIPITFETISDGYDEGGLEDVESIQAYLESFRLVGSQTLMELLKKISRSGFPVDCIVYDAFLPWALDVGKKFGLKGAVFFTQSCAVGTILYHIHKGLLKVPLLESEILLPGLPSLEPSDMPSYVYDLESYPAVFKLLVDQFSNINEADWILCNTYYELEKEVVDWMMKIWPLRTIGPSIPSTYLDKRLEDDKEYGFSIFNPNVDACIKWLNERSKGSVVYVSFGSLAVLDVEQMEELAWGLKKSNCHFLWVVRKSQEAKLPKGFLDETSEKGLVVSWCPQMEVLAHKAIGCFITHCGWNSTLEALSLGVAMVAMPQWTDQSTNAKYIMDVWKLGIKAPTNEKGIVKREAIEYCIREIMEGERGKEKIFNADRWRILAKKAVDEGGSSDMNIEEFVTKLNLIKA</sequence>
<evidence type="ECO:0000256" key="1">
    <source>
        <dbReference type="ARBA" id="ARBA00009995"/>
    </source>
</evidence>
<keyword evidence="2" id="KW-0808">Transferase</keyword>
<evidence type="ECO:0000256" key="2">
    <source>
        <dbReference type="ARBA" id="ARBA00022679"/>
    </source>
</evidence>
<protein>
    <submittedName>
        <fullName evidence="4">UDP-glycosyltransferase 74F2</fullName>
    </submittedName>
</protein>
<reference evidence="4" key="1">
    <citation type="submission" date="2025-08" db="UniProtKB">
        <authorList>
            <consortium name="RefSeq"/>
        </authorList>
    </citation>
    <scope>IDENTIFICATION</scope>
    <source>
        <tissue evidence="4">Seedling</tissue>
    </source>
</reference>
<evidence type="ECO:0000313" key="4">
    <source>
        <dbReference type="RefSeq" id="XP_048337562.2"/>
    </source>
</evidence>
<dbReference type="Gene3D" id="3.40.50.2000">
    <property type="entry name" value="Glycogen Phosphorylase B"/>
    <property type="match status" value="2"/>
</dbReference>
<dbReference type="Proteomes" id="UP001652623">
    <property type="component" value="Chromosome 9"/>
</dbReference>
<dbReference type="CDD" id="cd03784">
    <property type="entry name" value="GT1_Gtf-like"/>
    <property type="match status" value="1"/>
</dbReference>
<dbReference type="InterPro" id="IPR002213">
    <property type="entry name" value="UDP_glucos_trans"/>
</dbReference>
<keyword evidence="3" id="KW-1185">Reference proteome</keyword>
<accession>A0ABM3IXS3</accession>
<dbReference type="GeneID" id="107427149"/>
<gene>
    <name evidence="4" type="primary">LOC107427149</name>
</gene>
<dbReference type="Pfam" id="PF00201">
    <property type="entry name" value="UDPGT"/>
    <property type="match status" value="1"/>
</dbReference>
<dbReference type="SUPFAM" id="SSF53756">
    <property type="entry name" value="UDP-Glycosyltransferase/glycogen phosphorylase"/>
    <property type="match status" value="1"/>
</dbReference>
<name>A0ABM3IXS3_ZIZJJ</name>
<dbReference type="RefSeq" id="XP_048337562.2">
    <property type="nucleotide sequence ID" value="XM_048481605.2"/>
</dbReference>